<dbReference type="AlphaFoldDB" id="R1AWS4"/>
<accession>R1AWS4</accession>
<evidence type="ECO:0000313" key="2">
    <source>
        <dbReference type="Proteomes" id="UP000013378"/>
    </source>
</evidence>
<keyword evidence="2" id="KW-1185">Reference proteome</keyword>
<dbReference type="STRING" id="1304284.L21TH_0291"/>
<dbReference type="Proteomes" id="UP000013378">
    <property type="component" value="Unassembled WGS sequence"/>
</dbReference>
<comment type="caution">
    <text evidence="1">The sequence shown here is derived from an EMBL/GenBank/DDBJ whole genome shotgun (WGS) entry which is preliminary data.</text>
</comment>
<reference evidence="1 2" key="1">
    <citation type="journal article" date="2015" name="Geomicrobiol. J.">
        <title>Caldisalinibacter kiritimatiensis gen. nov., sp. nov., a moderately thermohalophilic thiosulfate-reducing bacterium from a hypersaline microbial mat.</title>
        <authorList>
            <person name="Ben Hania W."/>
            <person name="Joseph M."/>
            <person name="Fiebig A."/>
            <person name="Bunk B."/>
            <person name="Klenk H.-P."/>
            <person name="Fardeau M.-L."/>
            <person name="Spring S."/>
        </authorList>
    </citation>
    <scope>NUCLEOTIDE SEQUENCE [LARGE SCALE GENOMIC DNA]</scope>
    <source>
        <strain evidence="1 2">L21-TH-D2</strain>
    </source>
</reference>
<organism evidence="1 2">
    <name type="scientific">Caldisalinibacter kiritimatiensis</name>
    <dbReference type="NCBI Taxonomy" id="1304284"/>
    <lineage>
        <taxon>Bacteria</taxon>
        <taxon>Bacillati</taxon>
        <taxon>Bacillota</taxon>
        <taxon>Tissierellia</taxon>
        <taxon>Tissierellales</taxon>
        <taxon>Thermohalobacteraceae</taxon>
        <taxon>Caldisalinibacter</taxon>
    </lineage>
</organism>
<gene>
    <name evidence="1" type="ORF">L21TH_0291</name>
</gene>
<protein>
    <submittedName>
        <fullName evidence="1">Uncharacterized protein</fullName>
    </submittedName>
</protein>
<dbReference type="EMBL" id="ARZA01000042">
    <property type="protein sequence ID" value="EOD01643.1"/>
    <property type="molecule type" value="Genomic_DNA"/>
</dbReference>
<evidence type="ECO:0000313" key="1">
    <source>
        <dbReference type="EMBL" id="EOD01643.1"/>
    </source>
</evidence>
<sequence length="53" mass="5847">MYNNDLIEINGAKCREKTKVKVVGISKNIDTPKLNSTVTVCQSIDILGKVIIK</sequence>
<name>R1AWS4_9FIRM</name>
<proteinExistence type="predicted"/>